<dbReference type="Gene3D" id="3.90.1480.10">
    <property type="entry name" value="Alpha-2,3-sialyltransferase"/>
    <property type="match status" value="1"/>
</dbReference>
<dbReference type="AlphaFoldDB" id="A0A2S7I1X0"/>
<reference evidence="1 2" key="1">
    <citation type="submission" date="2018-02" db="EMBL/GenBank/DDBJ databases">
        <title>Draft genome sequence of bacterial isolates from marine environment.</title>
        <authorList>
            <person name="Singh S.K."/>
            <person name="Hill R."/>
            <person name="Major S."/>
            <person name="Cai H."/>
            <person name="Li Y."/>
        </authorList>
    </citation>
    <scope>NUCLEOTIDE SEQUENCE [LARGE SCALE GENOMIC DNA]</scope>
    <source>
        <strain evidence="1 2">IMET F</strain>
    </source>
</reference>
<comment type="caution">
    <text evidence="1">The sequence shown here is derived from an EMBL/GenBank/DDBJ whole genome shotgun (WGS) entry which is preliminary data.</text>
</comment>
<accession>A0A2S7I1X0</accession>
<organism evidence="1 2">
    <name type="scientific">Cloacibacterium normanense</name>
    <dbReference type="NCBI Taxonomy" id="237258"/>
    <lineage>
        <taxon>Bacteria</taxon>
        <taxon>Pseudomonadati</taxon>
        <taxon>Bacteroidota</taxon>
        <taxon>Flavobacteriia</taxon>
        <taxon>Flavobacteriales</taxon>
        <taxon>Weeksellaceae</taxon>
    </lineage>
</organism>
<sequence length="285" mass="33466">MIEIIKRYYWLNVYPLVCSLNKQNRIELLIKKYGGSKLSLQKLKKIKSSDTIFILGTGQSINNFTKVEWDEIRKANSIGINDFCLKGFAPTFYSFELERQNLEDHLTRWERNASYIIKNKIFEHSIFLLRPYEPSTKKLKEFVNYLDSRNLFMWHRIDELPGTSVESIAEFQNRYVENGLSTSNYYFPSRGSSLSWILYLVYKLGYKNIILCGIDLHGDHFWMNSKNISNINFDKKHETAIGSNGIGIKELIYCYKNSILKNTNLFVSTKYSLLSEDLPVYFKNL</sequence>
<evidence type="ECO:0000313" key="1">
    <source>
        <dbReference type="EMBL" id="PPZ90578.1"/>
    </source>
</evidence>
<dbReference type="RefSeq" id="WP_104794485.1">
    <property type="nucleotide sequence ID" value="NZ_PTPZ01000010.1"/>
</dbReference>
<gene>
    <name evidence="1" type="ORF">C3729_12655</name>
</gene>
<name>A0A2S7I1X0_9FLAO</name>
<dbReference type="Proteomes" id="UP000238565">
    <property type="component" value="Unassembled WGS sequence"/>
</dbReference>
<evidence type="ECO:0008006" key="3">
    <source>
        <dbReference type="Google" id="ProtNLM"/>
    </source>
</evidence>
<evidence type="ECO:0000313" key="2">
    <source>
        <dbReference type="Proteomes" id="UP000238565"/>
    </source>
</evidence>
<dbReference type="EMBL" id="PTPZ01000010">
    <property type="protein sequence ID" value="PPZ90578.1"/>
    <property type="molecule type" value="Genomic_DNA"/>
</dbReference>
<proteinExistence type="predicted"/>
<protein>
    <recommendedName>
        <fullName evidence="3">DUF115 domain-containing protein</fullName>
    </recommendedName>
</protein>